<protein>
    <submittedName>
        <fullName evidence="1">Uncharacterized protein</fullName>
    </submittedName>
</protein>
<dbReference type="EMBL" id="JADIMG010000072">
    <property type="protein sequence ID" value="MBO8460113.1"/>
    <property type="molecule type" value="Genomic_DNA"/>
</dbReference>
<evidence type="ECO:0000313" key="2">
    <source>
        <dbReference type="Proteomes" id="UP000823641"/>
    </source>
</evidence>
<evidence type="ECO:0000313" key="1">
    <source>
        <dbReference type="EMBL" id="MBO8460113.1"/>
    </source>
</evidence>
<dbReference type="SUPFAM" id="SSF49785">
    <property type="entry name" value="Galactose-binding domain-like"/>
    <property type="match status" value="1"/>
</dbReference>
<gene>
    <name evidence="1" type="ORF">IAA73_07270</name>
</gene>
<dbReference type="Proteomes" id="UP000823641">
    <property type="component" value="Unassembled WGS sequence"/>
</dbReference>
<comment type="caution">
    <text evidence="1">The sequence shown here is derived from an EMBL/GenBank/DDBJ whole genome shotgun (WGS) entry which is preliminary data.</text>
</comment>
<reference evidence="1" key="2">
    <citation type="journal article" date="2021" name="PeerJ">
        <title>Extensive microbial diversity within the chicken gut microbiome revealed by metagenomics and culture.</title>
        <authorList>
            <person name="Gilroy R."/>
            <person name="Ravi A."/>
            <person name="Getino M."/>
            <person name="Pursley I."/>
            <person name="Horton D.L."/>
            <person name="Alikhan N.F."/>
            <person name="Baker D."/>
            <person name="Gharbi K."/>
            <person name="Hall N."/>
            <person name="Watson M."/>
            <person name="Adriaenssens E.M."/>
            <person name="Foster-Nyarko E."/>
            <person name="Jarju S."/>
            <person name="Secka A."/>
            <person name="Antonio M."/>
            <person name="Oren A."/>
            <person name="Chaudhuri R.R."/>
            <person name="La Ragione R."/>
            <person name="Hildebrand F."/>
            <person name="Pallen M.J."/>
        </authorList>
    </citation>
    <scope>NUCLEOTIDE SEQUENCE</scope>
    <source>
        <strain evidence="1">G3-3990</strain>
    </source>
</reference>
<name>A0A9D9N4Q0_9BACT</name>
<dbReference type="InterPro" id="IPR008979">
    <property type="entry name" value="Galactose-bd-like_sf"/>
</dbReference>
<organism evidence="1 2">
    <name type="scientific">Candidatus Gallipaludibacter merdavium</name>
    <dbReference type="NCBI Taxonomy" id="2840839"/>
    <lineage>
        <taxon>Bacteria</taxon>
        <taxon>Pseudomonadati</taxon>
        <taxon>Bacteroidota</taxon>
        <taxon>Bacteroidia</taxon>
        <taxon>Bacteroidales</taxon>
        <taxon>Candidatus Gallipaludibacter</taxon>
    </lineage>
</organism>
<proteinExistence type="predicted"/>
<sequence>MIGAIETINIYGPNGALLMNAPVTDNCERNETIMGDEYVSLSFYRENKTIIPSFSYLEYDGKFYFCKEDYYPKNAGGHYQYEVKFVSAFNMLDKFVFMRYVSVGEETWREAEFNINANILTIGTIIIQSIRESVKRLPDCKLKSHLSEIGLPSNNKYGDTKLQALSFSGIDIRSAITTVANTWETECWIEETGSNVYLHFDKCETGDILMLSDEYVENNGKWKSGGLTECSYASNKNTLVQRIIPYGSERNIIRKVAQQNVAGSIMNVSYAKRLKLDPDTTYNVSYDGEAAQVTTDGDGAFSLPGVNTGVESVEFFDDVYPRETFVIDSVAQKGNQNYPYYTITAHASSGVNPTLPIEIAEGLTLSIIFESGYLNGFEFEVRDDSKTDGVLTLTIIPQTDGDDVQLPIGSFIPKEGDTFAMFNMVMPESYITAAKQELAQEAYVKLCEIRDTVPELNCQSEPSYFVENGINIKIGTRISVESEILGEQPYVSRVISYSHSLTTPDTVSFKLCSSRIIGALAAINNAIADQTNSMNGLYQNSISLSRRGWRDAKELADMLESLAAEMLLVGNEKWQFAISCNISMKNSSGKFSGLQITAGMLQHTQPPYTERVNKGVWQMPASTYSTTVISDPNTPYYLYANVSGEINGTWLISTDSKDDENLLLVGTISSEFEGQRVFNRTYGYTAITGGKITTEQIQDANRNLIIDFSSNPPRILARNGAEIVGNIKFKSSSGEYKGIEEGITESIENLEIGGNNLILNSRCDKEIPSLSTTGGYSIAYTNGDIGLEISDEVLYNGKPTLKLYNGLTDNGELYCGSQRYIQFDRYKRTDNKLDTADYVFSCMMYLPSTYPSGDESEEITGLYCFNGNTSVGLTASYDLTKKGTWQKLVLKVPYNRISSQDDWCFFRIRDMRNSADSSIRNLYVAYIAEIQLIKGNKETTWKPAPEDAQNELKDAIAAEEEARNAALADVSKEMAGLQDQIDGQIESWFESYDPTTINDPAKTWLDTNTEEAHMNDTFTNLETGASWRWGISPQTGTYAWLPIADTATQKALQEAAKAQSTADGKSTTYLSKPTSYSVGDLWILESDTVHTGGKKGDVLTANATRSSYKATDWSKYVRYTDDTAALLAQQNAEAAADAAKKAQTDANSANALLSDIANDNKLTPQEKQQAKKEWDAIVAEEPLNEASAKNYGIDTTKYTDAYNKLESYLKPLLENLANTSDIKGSTFRNVFNVYYTERTNLLNAISSKAKQLADNAQTKADAANTLATQAKSAATAAQSAIDAMNNDAIFDVTEKQAIRTEWECISGVNNTSSYDTTGSYYKAYKMAESVGIAYDGLTSKFNVLKTYLTSVSLYTNENTLNFNRATLSANFKNYYNAETALIAAVQKKIVDDVQIGGINLFENSGNLTRNSISAVSTTNFTTSTEEDTLVPSKNVLKITFNTTTAGAYIQSNFGKYIPKMIEDETYIVSIWQKSNVNLSSGYIGAEFLKEVEVLKKPNLSTEWQEYVIRGKYNGNTTSSTAITFYFYPNVGDSLYLSSPKIEKGNKATAWSPAPEDVEAKISELDYLKEALQGTTEIDGGLVLTNLIKLKNQSNKENGGISGLSNDNVAFWSGGTYEEALNQAAGKSETLPVLITKDKNGYGTKFGIFKIVEDGIEVSSSSGNSKVLVTSQSIDEVSVIQKPIEINAFNEGYSIRQNDVIGTKRISPSTTKNKAGQNVYVIYSANLGSIGGNYSASSTKLTIKPQVVTMDENGGVGTISNMASITLGNIYFIVKKNNVVIYESTLLSHNKTYSCSKNNGSNGAELDVNIPSKLDFGKGYGNVDIYLCSNSLSGEVSVTTNKPAGAGTGHYAAASISTDIFQLSFVGIDKYVVMARDGIAIIQRQDAYFIVKNPSDSNLLDIRMKGLPTYSYPGTGRLYQQNGYIRIS</sequence>
<accession>A0A9D9N4Q0</accession>
<reference evidence="1" key="1">
    <citation type="submission" date="2020-10" db="EMBL/GenBank/DDBJ databases">
        <authorList>
            <person name="Gilroy R."/>
        </authorList>
    </citation>
    <scope>NUCLEOTIDE SEQUENCE</scope>
    <source>
        <strain evidence="1">G3-3990</strain>
    </source>
</reference>